<dbReference type="EMBL" id="HG934468">
    <property type="protein sequence ID" value="CDN31861.1"/>
    <property type="molecule type" value="Genomic_DNA"/>
</dbReference>
<evidence type="ECO:0000313" key="1">
    <source>
        <dbReference type="EMBL" id="CDN31861.1"/>
    </source>
</evidence>
<protein>
    <submittedName>
        <fullName evidence="1">Uncharacterized protein</fullName>
    </submittedName>
</protein>
<name>A0A060R8L2_9BACT</name>
<reference evidence="1 2" key="1">
    <citation type="journal article" date="2015" name="Genome Announc.">
        <title>Complete Genome Sequence of the Novel Leech Symbiont Mucinivorans hirudinis M3T.</title>
        <authorList>
            <person name="Nelson M.C."/>
            <person name="Bomar L."/>
            <person name="Graf J."/>
        </authorList>
    </citation>
    <scope>NUCLEOTIDE SEQUENCE [LARGE SCALE GENOMIC DNA]</scope>
    <source>
        <strain evidence="2">M3</strain>
    </source>
</reference>
<dbReference type="KEGG" id="rbc:BN938_1781"/>
<dbReference type="STRING" id="1433126.BN938_1781"/>
<organism evidence="1 2">
    <name type="scientific">Mucinivorans hirudinis</name>
    <dbReference type="NCBI Taxonomy" id="1433126"/>
    <lineage>
        <taxon>Bacteria</taxon>
        <taxon>Pseudomonadati</taxon>
        <taxon>Bacteroidota</taxon>
        <taxon>Bacteroidia</taxon>
        <taxon>Bacteroidales</taxon>
        <taxon>Rikenellaceae</taxon>
        <taxon>Mucinivorans</taxon>
    </lineage>
</organism>
<accession>A0A060R8L2</accession>
<keyword evidence="2" id="KW-1185">Reference proteome</keyword>
<dbReference type="AlphaFoldDB" id="A0A060R8L2"/>
<dbReference type="Proteomes" id="UP000027616">
    <property type="component" value="Chromosome I"/>
</dbReference>
<sequence>MISVEWFEKSRDLSQAAAFAQMIKLKNQFSIKISRTMSKEFNQKD</sequence>
<proteinExistence type="predicted"/>
<dbReference type="HOGENOM" id="CLU_3202188_0_0_10"/>
<gene>
    <name evidence="1" type="ORF">BN938_1781</name>
</gene>
<evidence type="ECO:0000313" key="2">
    <source>
        <dbReference type="Proteomes" id="UP000027616"/>
    </source>
</evidence>